<evidence type="ECO:0000256" key="1">
    <source>
        <dbReference type="SAM" id="MobiDB-lite"/>
    </source>
</evidence>
<keyword evidence="3" id="KW-1185">Reference proteome</keyword>
<protein>
    <submittedName>
        <fullName evidence="2">Uncharacterized protein</fullName>
    </submittedName>
</protein>
<dbReference type="Proteomes" id="UP000678499">
    <property type="component" value="Unassembled WGS sequence"/>
</dbReference>
<proteinExistence type="predicted"/>
<dbReference type="EMBL" id="OA882067">
    <property type="protein sequence ID" value="CAD7272431.1"/>
    <property type="molecule type" value="Genomic_DNA"/>
</dbReference>
<dbReference type="EMBL" id="CAJPEX010000030">
    <property type="protein sequence ID" value="CAG0912583.1"/>
    <property type="molecule type" value="Genomic_DNA"/>
</dbReference>
<feature type="region of interest" description="Disordered" evidence="1">
    <location>
        <begin position="129"/>
        <end position="182"/>
    </location>
</feature>
<name>A0A7R9BD57_9CRUS</name>
<gene>
    <name evidence="2" type="ORF">NMOB1V02_LOCUS363</name>
</gene>
<sequence>MAAVCTNDAERLTNIGPHARIDLDPRFDASAASCEFCARFNNSVRRCGSGNNISRDGQAPSDAMLRRPCDVSPGEDCALCTQAPTRPAWVRARTAGFLGENIQAHLLRLKAKSKALQLFPKREQNELHRSDSFKFQRYERDREAQLAPKRPRPQPHTALHRPYGETLPTERASIAAEPREEI</sequence>
<evidence type="ECO:0000313" key="3">
    <source>
        <dbReference type="Proteomes" id="UP000678499"/>
    </source>
</evidence>
<organism evidence="2">
    <name type="scientific">Notodromas monacha</name>
    <dbReference type="NCBI Taxonomy" id="399045"/>
    <lineage>
        <taxon>Eukaryota</taxon>
        <taxon>Metazoa</taxon>
        <taxon>Ecdysozoa</taxon>
        <taxon>Arthropoda</taxon>
        <taxon>Crustacea</taxon>
        <taxon>Oligostraca</taxon>
        <taxon>Ostracoda</taxon>
        <taxon>Podocopa</taxon>
        <taxon>Podocopida</taxon>
        <taxon>Cypridocopina</taxon>
        <taxon>Cypridoidea</taxon>
        <taxon>Cyprididae</taxon>
        <taxon>Notodromas</taxon>
    </lineage>
</organism>
<dbReference type="AlphaFoldDB" id="A0A7R9BD57"/>
<reference evidence="2" key="1">
    <citation type="submission" date="2020-11" db="EMBL/GenBank/DDBJ databases">
        <authorList>
            <person name="Tran Van P."/>
        </authorList>
    </citation>
    <scope>NUCLEOTIDE SEQUENCE</scope>
</reference>
<feature type="compositionally biased region" description="Basic and acidic residues" evidence="1">
    <location>
        <begin position="129"/>
        <end position="144"/>
    </location>
</feature>
<accession>A0A7R9BD57</accession>
<evidence type="ECO:0000313" key="2">
    <source>
        <dbReference type="EMBL" id="CAD7272431.1"/>
    </source>
</evidence>